<reference evidence="3" key="1">
    <citation type="submission" date="2016-10" db="EMBL/GenBank/DDBJ databases">
        <authorList>
            <person name="Varghese N."/>
            <person name="Submissions S."/>
        </authorList>
    </citation>
    <scope>NUCLEOTIDE SEQUENCE [LARGE SCALE GENOMIC DNA]</scope>
    <source>
        <strain evidence="3">CGMCC 1.11022</strain>
    </source>
</reference>
<dbReference type="AlphaFoldDB" id="A0A1G8JRV1"/>
<dbReference type="Pfam" id="PF01569">
    <property type="entry name" value="PAP2"/>
    <property type="match status" value="2"/>
</dbReference>
<dbReference type="InterPro" id="IPR016119">
    <property type="entry name" value="Br/Cl_peroxidase_C"/>
</dbReference>
<accession>A0A1G8JRV1</accession>
<proteinExistence type="predicted"/>
<dbReference type="GO" id="GO:0004601">
    <property type="term" value="F:peroxidase activity"/>
    <property type="evidence" value="ECO:0007669"/>
    <property type="project" value="InterPro"/>
</dbReference>
<dbReference type="InterPro" id="IPR000326">
    <property type="entry name" value="PAP2/HPO"/>
</dbReference>
<dbReference type="CDD" id="cd03380">
    <property type="entry name" value="PAP2_like_1"/>
    <property type="match status" value="2"/>
</dbReference>
<gene>
    <name evidence="2" type="ORF">SAMN05428953_101791</name>
</gene>
<dbReference type="InterPro" id="IPR052559">
    <property type="entry name" value="V-haloperoxidase"/>
</dbReference>
<sequence>MLSGFGKACAVILFSGNCAFAQSDLIEPEAGTWKTWVITSGEDFRVPPPPDASAAAAELAQMRDLLAQKDPATADKITFWDAGSPGYRWIDLVNNRLLENQQIPNAHRVYSYLTMAMYDATIAAWDAKYFYNRPRPSEADATLATALPPPRSPSYPSEHAAAAGAAATVLSYFFPEETSSFKAMAEEAAQSRVLAGVQFPSDSSAGLELGRRIAEQVIARAKADGSDAAWTGTVPTGPCMWVGNKPANVNMPNWKPILLAASDEFRPPAPPDCQSAAVKAEMDAVRQFERKFPSSYKAFYWQSPSGLFTDWYDYASKWMFEDKTDTNPPRAARAYAMLATVHYDAFIASNDGKYAYWYLRPNMLDASITPLFAVPAHPSYPSNHSALSTARCEVLAYLFPGHAEFIRAVGKEAGDSRVWAGIHYEMDNKAGAALGKAVAEKFIERARKDGAD</sequence>
<dbReference type="PANTHER" id="PTHR34599:SF1">
    <property type="entry name" value="PHOSPHATIDIC ACID PHOSPHATASE TYPE 2_HALOPEROXIDASE DOMAIN-CONTAINING PROTEIN"/>
    <property type="match status" value="1"/>
</dbReference>
<keyword evidence="3" id="KW-1185">Reference proteome</keyword>
<evidence type="ECO:0000259" key="1">
    <source>
        <dbReference type="SMART" id="SM00014"/>
    </source>
</evidence>
<evidence type="ECO:0000313" key="2">
    <source>
        <dbReference type="EMBL" id="SDI33813.1"/>
    </source>
</evidence>
<feature type="domain" description="Phosphatidic acid phosphatase type 2/haloperoxidase" evidence="1">
    <location>
        <begin position="110"/>
        <end position="218"/>
    </location>
</feature>
<dbReference type="PANTHER" id="PTHR34599">
    <property type="entry name" value="PEROXIDASE-RELATED"/>
    <property type="match status" value="1"/>
</dbReference>
<dbReference type="Gene3D" id="1.10.606.20">
    <property type="match status" value="1"/>
</dbReference>
<dbReference type="RefSeq" id="WP_236473210.1">
    <property type="nucleotide sequence ID" value="NZ_FNEE01000001.1"/>
</dbReference>
<name>A0A1G8JRV1_9HYPH</name>
<evidence type="ECO:0000313" key="3">
    <source>
        <dbReference type="Proteomes" id="UP000198894"/>
    </source>
</evidence>
<dbReference type="SMART" id="SM00014">
    <property type="entry name" value="acidPPc"/>
    <property type="match status" value="1"/>
</dbReference>
<dbReference type="EMBL" id="FNEE01000001">
    <property type="protein sequence ID" value="SDI33813.1"/>
    <property type="molecule type" value="Genomic_DNA"/>
</dbReference>
<organism evidence="2 3">
    <name type="scientific">Mesorhizobium muleiense</name>
    <dbReference type="NCBI Taxonomy" id="1004279"/>
    <lineage>
        <taxon>Bacteria</taxon>
        <taxon>Pseudomonadati</taxon>
        <taxon>Pseudomonadota</taxon>
        <taxon>Alphaproteobacteria</taxon>
        <taxon>Hyphomicrobiales</taxon>
        <taxon>Phyllobacteriaceae</taxon>
        <taxon>Mesorhizobium</taxon>
    </lineage>
</organism>
<dbReference type="SUPFAM" id="SSF48317">
    <property type="entry name" value="Acid phosphatase/Vanadium-dependent haloperoxidase"/>
    <property type="match status" value="2"/>
</dbReference>
<dbReference type="InterPro" id="IPR036938">
    <property type="entry name" value="PAP2/HPO_sf"/>
</dbReference>
<dbReference type="Gene3D" id="1.10.606.10">
    <property type="entry name" value="Vanadium-containing Chloroperoxidase, domain 2"/>
    <property type="match status" value="1"/>
</dbReference>
<protein>
    <submittedName>
        <fullName evidence="2">PAP2 superfamily protein</fullName>
    </submittedName>
</protein>
<dbReference type="Proteomes" id="UP000198894">
    <property type="component" value="Unassembled WGS sequence"/>
</dbReference>